<accession>A0A6M3LA95</accession>
<proteinExistence type="predicted"/>
<reference evidence="1" key="1">
    <citation type="submission" date="2020-03" db="EMBL/GenBank/DDBJ databases">
        <title>The deep terrestrial virosphere.</title>
        <authorList>
            <person name="Holmfeldt K."/>
            <person name="Nilsson E."/>
            <person name="Simone D."/>
            <person name="Lopez-Fernandez M."/>
            <person name="Wu X."/>
            <person name="de Brujin I."/>
            <person name="Lundin D."/>
            <person name="Andersson A."/>
            <person name="Bertilsson S."/>
            <person name="Dopson M."/>
        </authorList>
    </citation>
    <scope>NUCLEOTIDE SEQUENCE</scope>
    <source>
        <strain evidence="1">MM415B03239</strain>
    </source>
</reference>
<evidence type="ECO:0000313" key="1">
    <source>
        <dbReference type="EMBL" id="QJA91866.1"/>
    </source>
</evidence>
<gene>
    <name evidence="1" type="ORF">MM415B03239_0005</name>
</gene>
<organism evidence="1">
    <name type="scientific">viral metagenome</name>
    <dbReference type="NCBI Taxonomy" id="1070528"/>
    <lineage>
        <taxon>unclassified sequences</taxon>
        <taxon>metagenomes</taxon>
        <taxon>organismal metagenomes</taxon>
    </lineage>
</organism>
<dbReference type="AlphaFoldDB" id="A0A6M3LA95"/>
<name>A0A6M3LA95_9ZZZZ</name>
<sequence>MASDVSSSAVIREVNLVGGKLLQVYFTEASGVDDTDYFSIDMASYGGRLLKGVLGFIHTTEHSIVAAEQPTTAVSTTTVTVTIGGSTDNKARYYEIMFW</sequence>
<protein>
    <submittedName>
        <fullName evidence="1">Uncharacterized protein</fullName>
    </submittedName>
</protein>
<dbReference type="EMBL" id="MT143020">
    <property type="protein sequence ID" value="QJA91866.1"/>
    <property type="molecule type" value="Genomic_DNA"/>
</dbReference>